<dbReference type="GO" id="GO:0016887">
    <property type="term" value="F:ATP hydrolysis activity"/>
    <property type="evidence" value="ECO:0007669"/>
    <property type="project" value="InterPro"/>
</dbReference>
<keyword evidence="6 9" id="KW-1133">Transmembrane helix</keyword>
<dbReference type="GO" id="GO:0016020">
    <property type="term" value="C:membrane"/>
    <property type="evidence" value="ECO:0007669"/>
    <property type="project" value="UniProtKB-SubCell"/>
</dbReference>
<feature type="domain" description="ABC transporter" evidence="10">
    <location>
        <begin position="1390"/>
        <end position="1657"/>
    </location>
</feature>
<feature type="compositionally biased region" description="Low complexity" evidence="8">
    <location>
        <begin position="708"/>
        <end position="721"/>
    </location>
</feature>
<organism evidence="12 13">
    <name type="scientific">Fistulina hepatica ATCC 64428</name>
    <dbReference type="NCBI Taxonomy" id="1128425"/>
    <lineage>
        <taxon>Eukaryota</taxon>
        <taxon>Fungi</taxon>
        <taxon>Dikarya</taxon>
        <taxon>Basidiomycota</taxon>
        <taxon>Agaricomycotina</taxon>
        <taxon>Agaricomycetes</taxon>
        <taxon>Agaricomycetidae</taxon>
        <taxon>Agaricales</taxon>
        <taxon>Fistulinaceae</taxon>
        <taxon>Fistulina</taxon>
    </lineage>
</organism>
<dbReference type="PROSITE" id="PS50929">
    <property type="entry name" value="ABC_TM1F"/>
    <property type="match status" value="2"/>
</dbReference>
<dbReference type="InterPro" id="IPR017871">
    <property type="entry name" value="ABC_transporter-like_CS"/>
</dbReference>
<feature type="region of interest" description="Disordered" evidence="8">
    <location>
        <begin position="398"/>
        <end position="437"/>
    </location>
</feature>
<feature type="transmembrane region" description="Helical" evidence="9">
    <location>
        <begin position="20"/>
        <end position="40"/>
    </location>
</feature>
<dbReference type="PROSITE" id="PS50893">
    <property type="entry name" value="ABC_TRANSPORTER_2"/>
    <property type="match status" value="2"/>
</dbReference>
<evidence type="ECO:0000256" key="6">
    <source>
        <dbReference type="ARBA" id="ARBA00022989"/>
    </source>
</evidence>
<dbReference type="PANTHER" id="PTHR24223">
    <property type="entry name" value="ATP-BINDING CASSETTE SUB-FAMILY C"/>
    <property type="match status" value="1"/>
</dbReference>
<dbReference type="SMART" id="SM00382">
    <property type="entry name" value="AAA"/>
    <property type="match status" value="2"/>
</dbReference>
<dbReference type="OrthoDB" id="6500128at2759"/>
<feature type="transmembrane region" description="Helical" evidence="9">
    <location>
        <begin position="1016"/>
        <end position="1035"/>
    </location>
</feature>
<sequence length="1676" mass="185202">MALCAGASPFDFDDRCVRDAWSTLVPSAIVVSLCLAHVPLPVPVRKLLDIIFTPLKPFIRLHEAEAIDLATTSNPTNGVESSNGLEISLPIPIWRPIVLGFVATLECLCWLSAASYILITGPSDIWYGFAPLLTALTWLYAAVRIVVAPTATVPYGLFTLYVASLALAILRLVGDIFDYKAYGIPLPPPVVVAGLSLHLVAVLLSLSMILTMPMDLPSSHVKKEEIGKTLTPEDYVTLAQWMTFSWVYPLVKKGRNTTLKEEDAWELSPTLQSRPIFVKFFDIKTNSLLKRLFWANSMDMFLDMILSFVSVLFNYAGPFFLNRILTAVSGENVKPEDRALACVYAFLAFACSVLKAETDVQHLWFGRRASTRARSELMAAIYDKALKRKDFSGIVDKDKADEKKNPGVESNGSSSSAKSTDGKDDKKKAKGSTTADDPKAGAGIGKIVNLMAVDANRVSMIIAGCYWIYSAPLEIIVAATYLYKLMGWSAFAGFVVLIAGWPLNSLIAKRSIRIQKGVSAARDKRMGVLSELIGAIKFIKFFAWEGQWMKRALDAREYEMKWMIKARVNSVMFYMLWTTSPILVSVIAFFTFVASGHKLDVATAFTAITLFNMIRQPLNIIPTWIIQLLQTGVALKRIAVFLDEEEVGPQVSSLKRDLTPTEPTLDGEDEGLGLVNATLKWNEVEVPKDDKKAAENGGTTESTTNSDNANATPPSPTASTITTDLAVPLDHHFELRDISVMFPKGQLSVVTGPTASGKTALLMALLGEMTLLQGRLIMSKNPRKVDESGLMHAISYAAQSSWLRHQSIKDNILFGYPYDEKRYSDVVECCALRPDLDILEDGDATEIGAKGVSLSGGQKARVALARAVYARTKYVLLDDPLSAVDSHTSRVLYEKLLCGPLLKDRTVILVTHHVELVLPGAYYLVRMLDGRIDTQGTVADLKNQGALDDIFHEEAVEVHKEEMAAEIKVSEVDEANAVALEAVEPHKPRQLIKEEHREVGGVKWKIYKTYLKASSYYIWVFLAFVVLINQVLSVGEKIWVKYWGEAYGAPGADTYDHVYVSSGYHFQQENSDAHWLFGHIGKQLPMSSSSSFSVTSWPRIDWPDANARPMFYIGIYAAIGLASVLVNVGSVAAQYSGALRASRILFKRLLDTVIHATFRFHDTTPQGRMLNRFGKDIETIDTSLASSLQAVNSSLAGFIAAVVTIGIVLPGFLLPAVAIGFVYRELAVAYLNTGRDLRRMESNTRSPIFSDFNELLDGIVTVRAFSVEKRFLDNLHRKVDITTKFYYDFWMTNRWLLLNFDTLGAVAVLITTLFAISSVDAGWTAICITSAMSFTMSVYWACRFWTALELDLNSVERVVEYLDLPQEPPTIIENSRPPAYWPSSSSEALIQVENLTVRYSPELPAVINDVSFTLSPGERIGLLGRTGSGKSTLAMSLLRFVDPASGRILIDGIDITTIGVADLRSRLTFIPQDATLFSGTLRDNLDPFGEHDDNACREVLERVRMINHNSQSQSLASSRAPSIYESETPRTVDDASVVTEIDTKTTVSLDTQVSAGGSNFSQGQRQLIAMARALLRRSSIIILDEATSSIDFATDKKIQTTIREEFTESLLLTIAHRLRTVIDYDRLIVLDKGQIIEFDTPLNLIQKEGGLFRNMCLKSGTFNELEAAATAKSVSP</sequence>
<dbReference type="InterPro" id="IPR036640">
    <property type="entry name" value="ABC1_TM_sf"/>
</dbReference>
<evidence type="ECO:0000313" key="13">
    <source>
        <dbReference type="Proteomes" id="UP000054144"/>
    </source>
</evidence>
<evidence type="ECO:0000256" key="4">
    <source>
        <dbReference type="ARBA" id="ARBA00022741"/>
    </source>
</evidence>
<evidence type="ECO:0000259" key="10">
    <source>
        <dbReference type="PROSITE" id="PS50893"/>
    </source>
</evidence>
<comment type="subcellular location">
    <subcellularLocation>
        <location evidence="1">Membrane</location>
    </subcellularLocation>
</comment>
<dbReference type="SUPFAM" id="SSF90123">
    <property type="entry name" value="ABC transporter transmembrane region"/>
    <property type="match status" value="2"/>
</dbReference>
<evidence type="ECO:0000259" key="11">
    <source>
        <dbReference type="PROSITE" id="PS50929"/>
    </source>
</evidence>
<evidence type="ECO:0000256" key="5">
    <source>
        <dbReference type="ARBA" id="ARBA00022840"/>
    </source>
</evidence>
<dbReference type="CDD" id="cd03250">
    <property type="entry name" value="ABCC_MRP_domain1"/>
    <property type="match status" value="1"/>
</dbReference>
<evidence type="ECO:0008006" key="14">
    <source>
        <dbReference type="Google" id="ProtNLM"/>
    </source>
</evidence>
<dbReference type="InterPro" id="IPR003439">
    <property type="entry name" value="ABC_transporter-like_ATP-bd"/>
</dbReference>
<name>A0A0D7AH24_9AGAR</name>
<feature type="compositionally biased region" description="Polar residues" evidence="8">
    <location>
        <begin position="697"/>
        <end position="707"/>
    </location>
</feature>
<feature type="transmembrane region" description="Helical" evidence="9">
    <location>
        <begin position="1110"/>
        <end position="1133"/>
    </location>
</feature>
<feature type="transmembrane region" description="Helical" evidence="9">
    <location>
        <begin position="1322"/>
        <end position="1342"/>
    </location>
</feature>
<feature type="transmembrane region" description="Helical" evidence="9">
    <location>
        <begin position="97"/>
        <end position="119"/>
    </location>
</feature>
<dbReference type="CDD" id="cd18596">
    <property type="entry name" value="ABC_6TM_VMR1_D1_like"/>
    <property type="match status" value="1"/>
</dbReference>
<evidence type="ECO:0000256" key="2">
    <source>
        <dbReference type="ARBA" id="ARBA00022448"/>
    </source>
</evidence>
<dbReference type="Gene3D" id="3.40.50.300">
    <property type="entry name" value="P-loop containing nucleotide triphosphate hydrolases"/>
    <property type="match status" value="2"/>
</dbReference>
<dbReference type="Gene3D" id="1.20.1560.10">
    <property type="entry name" value="ABC transporter type 1, transmembrane domain"/>
    <property type="match status" value="2"/>
</dbReference>
<dbReference type="EMBL" id="KN881675">
    <property type="protein sequence ID" value="KIY50596.1"/>
    <property type="molecule type" value="Genomic_DNA"/>
</dbReference>
<feature type="transmembrane region" description="Helical" evidence="9">
    <location>
        <begin position="488"/>
        <end position="507"/>
    </location>
</feature>
<dbReference type="CDD" id="cd18604">
    <property type="entry name" value="ABC_6TM_VMR1_D2_like"/>
    <property type="match status" value="1"/>
</dbReference>
<gene>
    <name evidence="12" type="ORF">FISHEDRAFT_39032</name>
</gene>
<dbReference type="SUPFAM" id="SSF52540">
    <property type="entry name" value="P-loop containing nucleoside triphosphate hydrolases"/>
    <property type="match status" value="2"/>
</dbReference>
<keyword evidence="4" id="KW-0547">Nucleotide-binding</keyword>
<feature type="transmembrane region" description="Helical" evidence="9">
    <location>
        <begin position="186"/>
        <end position="210"/>
    </location>
</feature>
<keyword evidence="3 9" id="KW-0812">Transmembrane</keyword>
<accession>A0A0D7AH24</accession>
<evidence type="ECO:0000256" key="3">
    <source>
        <dbReference type="ARBA" id="ARBA00022692"/>
    </source>
</evidence>
<feature type="domain" description="ABC transmembrane type-1" evidence="11">
    <location>
        <begin position="1112"/>
        <end position="1350"/>
    </location>
</feature>
<proteinExistence type="predicted"/>
<dbReference type="FunFam" id="3.40.50.300:FF:001354">
    <property type="entry name" value="ATP-binding cassette (ABC) transporter, putative"/>
    <property type="match status" value="1"/>
</dbReference>
<feature type="domain" description="ABC transmembrane type-1" evidence="11">
    <location>
        <begin position="301"/>
        <end position="630"/>
    </location>
</feature>
<dbReference type="InterPro" id="IPR050173">
    <property type="entry name" value="ABC_transporter_C-like"/>
</dbReference>
<evidence type="ECO:0000313" key="12">
    <source>
        <dbReference type="EMBL" id="KIY50596.1"/>
    </source>
</evidence>
<evidence type="ECO:0000256" key="8">
    <source>
        <dbReference type="SAM" id="MobiDB-lite"/>
    </source>
</evidence>
<keyword evidence="2" id="KW-0813">Transport</keyword>
<feature type="transmembrane region" description="Helical" evidence="9">
    <location>
        <begin position="460"/>
        <end position="482"/>
    </location>
</feature>
<feature type="transmembrane region" description="Helical" evidence="9">
    <location>
        <begin position="155"/>
        <end position="174"/>
    </location>
</feature>
<dbReference type="GO" id="GO:0005524">
    <property type="term" value="F:ATP binding"/>
    <property type="evidence" value="ECO:0007669"/>
    <property type="project" value="UniProtKB-KW"/>
</dbReference>
<dbReference type="PANTHER" id="PTHR24223:SF415">
    <property type="entry name" value="FI20190P1"/>
    <property type="match status" value="1"/>
</dbReference>
<feature type="transmembrane region" description="Helical" evidence="9">
    <location>
        <begin position="571"/>
        <end position="593"/>
    </location>
</feature>
<feature type="transmembrane region" description="Helical" evidence="9">
    <location>
        <begin position="300"/>
        <end position="318"/>
    </location>
</feature>
<evidence type="ECO:0000256" key="7">
    <source>
        <dbReference type="ARBA" id="ARBA00023136"/>
    </source>
</evidence>
<dbReference type="PROSITE" id="PS00211">
    <property type="entry name" value="ABC_TRANSPORTER_1"/>
    <property type="match status" value="2"/>
</dbReference>
<feature type="transmembrane region" description="Helical" evidence="9">
    <location>
        <begin position="1195"/>
        <end position="1223"/>
    </location>
</feature>
<dbReference type="CDD" id="cd03244">
    <property type="entry name" value="ABCC_MRP_domain2"/>
    <property type="match status" value="1"/>
</dbReference>
<dbReference type="InterPro" id="IPR011527">
    <property type="entry name" value="ABC1_TM_dom"/>
</dbReference>
<keyword evidence="5" id="KW-0067">ATP-binding</keyword>
<dbReference type="Pfam" id="PF00005">
    <property type="entry name" value="ABC_tran"/>
    <property type="match status" value="2"/>
</dbReference>
<dbReference type="GO" id="GO:0140359">
    <property type="term" value="F:ABC-type transporter activity"/>
    <property type="evidence" value="ECO:0007669"/>
    <property type="project" value="InterPro"/>
</dbReference>
<dbReference type="InterPro" id="IPR027417">
    <property type="entry name" value="P-loop_NTPase"/>
</dbReference>
<feature type="transmembrane region" description="Helical" evidence="9">
    <location>
        <begin position="1295"/>
        <end position="1316"/>
    </location>
</feature>
<protein>
    <recommendedName>
        <fullName evidence="14">Multidrug resistance-associated ABC transporter</fullName>
    </recommendedName>
</protein>
<feature type="transmembrane region" description="Helical" evidence="9">
    <location>
        <begin position="125"/>
        <end position="143"/>
    </location>
</feature>
<keyword evidence="13" id="KW-1185">Reference proteome</keyword>
<evidence type="ECO:0000256" key="9">
    <source>
        <dbReference type="SAM" id="Phobius"/>
    </source>
</evidence>
<feature type="domain" description="ABC transporter" evidence="10">
    <location>
        <begin position="720"/>
        <end position="954"/>
    </location>
</feature>
<feature type="region of interest" description="Disordered" evidence="8">
    <location>
        <begin position="686"/>
        <end position="721"/>
    </location>
</feature>
<dbReference type="Proteomes" id="UP000054144">
    <property type="component" value="Unassembled WGS sequence"/>
</dbReference>
<dbReference type="Pfam" id="PF00664">
    <property type="entry name" value="ABC_membrane"/>
    <property type="match status" value="2"/>
</dbReference>
<evidence type="ECO:0000256" key="1">
    <source>
        <dbReference type="ARBA" id="ARBA00004370"/>
    </source>
</evidence>
<keyword evidence="7 9" id="KW-0472">Membrane</keyword>
<reference evidence="12 13" key="1">
    <citation type="journal article" date="2015" name="Fungal Genet. Biol.">
        <title>Evolution of novel wood decay mechanisms in Agaricales revealed by the genome sequences of Fistulina hepatica and Cylindrobasidium torrendii.</title>
        <authorList>
            <person name="Floudas D."/>
            <person name="Held B.W."/>
            <person name="Riley R."/>
            <person name="Nagy L.G."/>
            <person name="Koehler G."/>
            <person name="Ransdell A.S."/>
            <person name="Younus H."/>
            <person name="Chow J."/>
            <person name="Chiniquy J."/>
            <person name="Lipzen A."/>
            <person name="Tritt A."/>
            <person name="Sun H."/>
            <person name="Haridas S."/>
            <person name="LaButti K."/>
            <person name="Ohm R.A."/>
            <person name="Kues U."/>
            <person name="Blanchette R.A."/>
            <person name="Grigoriev I.V."/>
            <person name="Minto R.E."/>
            <person name="Hibbett D.S."/>
        </authorList>
    </citation>
    <scope>NUCLEOTIDE SEQUENCE [LARGE SCALE GENOMIC DNA]</scope>
    <source>
        <strain evidence="12 13">ATCC 64428</strain>
    </source>
</reference>
<dbReference type="InterPro" id="IPR003593">
    <property type="entry name" value="AAA+_ATPase"/>
</dbReference>